<dbReference type="InterPro" id="IPR018649">
    <property type="entry name" value="SHOCT"/>
</dbReference>
<protein>
    <recommendedName>
        <fullName evidence="1">SHOCT domain-containing protein</fullName>
    </recommendedName>
</protein>
<organism evidence="2">
    <name type="scientific">marine metagenome</name>
    <dbReference type="NCBI Taxonomy" id="408172"/>
    <lineage>
        <taxon>unclassified sequences</taxon>
        <taxon>metagenomes</taxon>
        <taxon>ecological metagenomes</taxon>
    </lineage>
</organism>
<dbReference type="EMBL" id="UINC01061971">
    <property type="protein sequence ID" value="SVB88112.1"/>
    <property type="molecule type" value="Genomic_DNA"/>
</dbReference>
<proteinExistence type="predicted"/>
<reference evidence="2" key="1">
    <citation type="submission" date="2018-05" db="EMBL/GenBank/DDBJ databases">
        <authorList>
            <person name="Lanie J.A."/>
            <person name="Ng W.-L."/>
            <person name="Kazmierczak K.M."/>
            <person name="Andrzejewski T.M."/>
            <person name="Davidsen T.M."/>
            <person name="Wayne K.J."/>
            <person name="Tettelin H."/>
            <person name="Glass J.I."/>
            <person name="Rusch D."/>
            <person name="Podicherti R."/>
            <person name="Tsui H.-C.T."/>
            <person name="Winkler M.E."/>
        </authorList>
    </citation>
    <scope>NUCLEOTIDE SEQUENCE</scope>
</reference>
<evidence type="ECO:0000259" key="1">
    <source>
        <dbReference type="Pfam" id="PF09851"/>
    </source>
</evidence>
<dbReference type="AlphaFoldDB" id="A0A382HLY7"/>
<name>A0A382HLY7_9ZZZZ</name>
<feature type="domain" description="SHOCT" evidence="1">
    <location>
        <begin position="81"/>
        <end position="108"/>
    </location>
</feature>
<evidence type="ECO:0000313" key="2">
    <source>
        <dbReference type="EMBL" id="SVB88112.1"/>
    </source>
</evidence>
<gene>
    <name evidence="2" type="ORF">METZ01_LOCUS240966</name>
</gene>
<accession>A0A382HLY7</accession>
<sequence>MKLKTLFSVILLFSFVSNLQAHGRTKKHRSKHRSNSKIVVRYHTYPRWHHNYWQYDYHWNYRPAIVKQSNMVLTDADLIIEQIEKLKEMQESGIITEKEFGKVKKRLLNRIGELIPKNKVDNSTEAVSQLEKLYELEQKDILTEKEYDKQKKKMLDII</sequence>
<dbReference type="Pfam" id="PF09851">
    <property type="entry name" value="SHOCT"/>
    <property type="match status" value="1"/>
</dbReference>